<gene>
    <name evidence="1" type="ORF">FQA47_024382</name>
</gene>
<comment type="caution">
    <text evidence="1">The sequence shown here is derived from an EMBL/GenBank/DDBJ whole genome shotgun (WGS) entry which is preliminary data.</text>
</comment>
<name>A0A834KVB8_ORYME</name>
<organism evidence="1 2">
    <name type="scientific">Oryzias melastigma</name>
    <name type="common">Marine medaka</name>
    <dbReference type="NCBI Taxonomy" id="30732"/>
    <lineage>
        <taxon>Eukaryota</taxon>
        <taxon>Metazoa</taxon>
        <taxon>Chordata</taxon>
        <taxon>Craniata</taxon>
        <taxon>Vertebrata</taxon>
        <taxon>Euteleostomi</taxon>
        <taxon>Actinopterygii</taxon>
        <taxon>Neopterygii</taxon>
        <taxon>Teleostei</taxon>
        <taxon>Neoteleostei</taxon>
        <taxon>Acanthomorphata</taxon>
        <taxon>Ovalentaria</taxon>
        <taxon>Atherinomorphae</taxon>
        <taxon>Beloniformes</taxon>
        <taxon>Adrianichthyidae</taxon>
        <taxon>Oryziinae</taxon>
        <taxon>Oryzias</taxon>
    </lineage>
</organism>
<dbReference type="Proteomes" id="UP000646548">
    <property type="component" value="Unassembled WGS sequence"/>
</dbReference>
<reference evidence="1" key="1">
    <citation type="journal article" name="BMC Genomics">
        <title>Long-read sequencing and de novo genome assembly of marine medaka (Oryzias melastigma).</title>
        <authorList>
            <person name="Liang P."/>
            <person name="Saqib H.S.A."/>
            <person name="Ni X."/>
            <person name="Shen Y."/>
        </authorList>
    </citation>
    <scope>NUCLEOTIDE SEQUENCE</scope>
    <source>
        <strain evidence="1">Bigg-433</strain>
    </source>
</reference>
<sequence>MNQGNAVNSQSFVDPDIKGGIYSDMLVTKPRMSSFTLAASPPRENRTASSWSYRTFFSFKNSYQDNGMLRRWLAVEAKRRVLRSCWMSRGVWRLFTSSKRKRRTMKMKEFANLITAGSNPWTHNRTRLLRRLCNFPMQPEQDRLPC</sequence>
<evidence type="ECO:0000313" key="1">
    <source>
        <dbReference type="EMBL" id="KAF6734857.1"/>
    </source>
</evidence>
<accession>A0A834KVB8</accession>
<proteinExistence type="predicted"/>
<dbReference type="AlphaFoldDB" id="A0A834KVB8"/>
<protein>
    <submittedName>
        <fullName evidence="1">Uncharacterized protein</fullName>
    </submittedName>
</protein>
<dbReference type="EMBL" id="WKFB01000125">
    <property type="protein sequence ID" value="KAF6734857.1"/>
    <property type="molecule type" value="Genomic_DNA"/>
</dbReference>
<evidence type="ECO:0000313" key="2">
    <source>
        <dbReference type="Proteomes" id="UP000646548"/>
    </source>
</evidence>